<dbReference type="Proteomes" id="UP000266305">
    <property type="component" value="Unassembled WGS sequence"/>
</dbReference>
<accession>A0AAX1UJP0</accession>
<gene>
    <name evidence="1" type="ORF">D1114_12510</name>
</gene>
<proteinExistence type="predicted"/>
<evidence type="ECO:0000313" key="1">
    <source>
        <dbReference type="EMBL" id="RHZ94223.1"/>
    </source>
</evidence>
<dbReference type="EMBL" id="QWGP01000013">
    <property type="protein sequence ID" value="RHZ94223.1"/>
    <property type="molecule type" value="Genomic_DNA"/>
</dbReference>
<comment type="caution">
    <text evidence="1">The sequence shown here is derived from an EMBL/GenBank/DDBJ whole genome shotgun (WGS) entry which is preliminary data.</text>
</comment>
<organism evidence="1 2">
    <name type="scientific">Cereibacter sphaeroides</name>
    <name type="common">Rhodobacter sphaeroides</name>
    <dbReference type="NCBI Taxonomy" id="1063"/>
    <lineage>
        <taxon>Bacteria</taxon>
        <taxon>Pseudomonadati</taxon>
        <taxon>Pseudomonadota</taxon>
        <taxon>Alphaproteobacteria</taxon>
        <taxon>Rhodobacterales</taxon>
        <taxon>Paracoccaceae</taxon>
        <taxon>Cereibacter</taxon>
    </lineage>
</organism>
<sequence length="185" mass="21137">MLHEIYENDPSVVFDPVGPKLPVIWHESVQTRQKKNPAFSAEGRKVIGNIRRLPYWLLSRVHFEVQRNGDAGLVTRAQLRDGKFRGRAGPGGKPGKLASADDMITNFAPDVTHWMRTENLMEDMARTFPLPPGVALKEIRENSGKLSYVKDVKFWFTRAELLNLYKKNPVWAQIEQSVYGNLLSY</sequence>
<name>A0AAX1UJP0_CERSP</name>
<dbReference type="AlphaFoldDB" id="A0AAX1UJP0"/>
<evidence type="ECO:0000313" key="2">
    <source>
        <dbReference type="Proteomes" id="UP000266305"/>
    </source>
</evidence>
<reference evidence="1 2" key="1">
    <citation type="submission" date="2018-08" db="EMBL/GenBank/DDBJ databases">
        <title>Draft genome sequence of Rhodobacter sphaeroides FY.</title>
        <authorList>
            <person name="Rayyan A."/>
            <person name="Meyer T.E."/>
            <person name="Kyndt J.A."/>
        </authorList>
    </citation>
    <scope>NUCLEOTIDE SEQUENCE [LARGE SCALE GENOMIC DNA]</scope>
    <source>
        <strain evidence="1 2">FY</strain>
    </source>
</reference>
<protein>
    <submittedName>
        <fullName evidence="1">Uncharacterized protein</fullName>
    </submittedName>
</protein>